<name>A0A3P7L5V8_DIBLA</name>
<gene>
    <name evidence="9" type="ORF">DILT_LOCUS7865</name>
</gene>
<protein>
    <recommendedName>
        <fullName evidence="11">Isoleucine--tRNA ligase</fullName>
    </recommendedName>
</protein>
<dbReference type="GO" id="GO:0005524">
    <property type="term" value="F:ATP binding"/>
    <property type="evidence" value="ECO:0007669"/>
    <property type="project" value="UniProtKB-KW"/>
</dbReference>
<reference evidence="9 10" key="1">
    <citation type="submission" date="2018-11" db="EMBL/GenBank/DDBJ databases">
        <authorList>
            <consortium name="Pathogen Informatics"/>
        </authorList>
    </citation>
    <scope>NUCLEOTIDE SEQUENCE [LARGE SCALE GENOMIC DNA]</scope>
</reference>
<evidence type="ECO:0000256" key="6">
    <source>
        <dbReference type="ARBA" id="ARBA00023146"/>
    </source>
</evidence>
<organism evidence="9 10">
    <name type="scientific">Dibothriocephalus latus</name>
    <name type="common">Fish tapeworm</name>
    <name type="synonym">Diphyllobothrium latum</name>
    <dbReference type="NCBI Taxonomy" id="60516"/>
    <lineage>
        <taxon>Eukaryota</taxon>
        <taxon>Metazoa</taxon>
        <taxon>Spiralia</taxon>
        <taxon>Lophotrochozoa</taxon>
        <taxon>Platyhelminthes</taxon>
        <taxon>Cestoda</taxon>
        <taxon>Eucestoda</taxon>
        <taxon>Diphyllobothriidea</taxon>
        <taxon>Diphyllobothriidae</taxon>
        <taxon>Dibothriocephalus</taxon>
    </lineage>
</organism>
<proteinExistence type="inferred from homology"/>
<dbReference type="GO" id="GO:0004822">
    <property type="term" value="F:isoleucine-tRNA ligase activity"/>
    <property type="evidence" value="ECO:0007669"/>
    <property type="project" value="TreeGrafter"/>
</dbReference>
<evidence type="ECO:0000256" key="2">
    <source>
        <dbReference type="ARBA" id="ARBA00022598"/>
    </source>
</evidence>
<dbReference type="Pfam" id="PF13603">
    <property type="entry name" value="tRNA-synt_1_2"/>
    <property type="match status" value="1"/>
</dbReference>
<dbReference type="EMBL" id="UYRU01052833">
    <property type="protein sequence ID" value="VDN12034.1"/>
    <property type="molecule type" value="Genomic_DNA"/>
</dbReference>
<dbReference type="PANTHER" id="PTHR42765:SF1">
    <property type="entry name" value="ISOLEUCINE--TRNA LIGASE, MITOCHONDRIAL"/>
    <property type="match status" value="1"/>
</dbReference>
<dbReference type="Gene3D" id="3.40.50.620">
    <property type="entry name" value="HUPs"/>
    <property type="match status" value="2"/>
</dbReference>
<evidence type="ECO:0008006" key="11">
    <source>
        <dbReference type="Google" id="ProtNLM"/>
    </source>
</evidence>
<dbReference type="Gene3D" id="3.90.740.10">
    <property type="entry name" value="Valyl/Leucyl/Isoleucyl-tRNA synthetase, editing domain"/>
    <property type="match status" value="1"/>
</dbReference>
<evidence type="ECO:0000259" key="8">
    <source>
        <dbReference type="Pfam" id="PF13603"/>
    </source>
</evidence>
<feature type="domain" description="Aminoacyl-tRNA synthetase class Ia" evidence="7">
    <location>
        <begin position="285"/>
        <end position="386"/>
    </location>
</feature>
<evidence type="ECO:0000256" key="3">
    <source>
        <dbReference type="ARBA" id="ARBA00022741"/>
    </source>
</evidence>
<dbReference type="InterPro" id="IPR014729">
    <property type="entry name" value="Rossmann-like_a/b/a_fold"/>
</dbReference>
<dbReference type="InterPro" id="IPR009008">
    <property type="entry name" value="Val/Leu/Ile-tRNA-synth_edit"/>
</dbReference>
<keyword evidence="6" id="KW-0030">Aminoacyl-tRNA synthetase</keyword>
<dbReference type="InterPro" id="IPR025709">
    <property type="entry name" value="Leu_tRNA-synth_edit"/>
</dbReference>
<dbReference type="OrthoDB" id="10264412at2759"/>
<dbReference type="GO" id="GO:0002161">
    <property type="term" value="F:aminoacyl-tRNA deacylase activity"/>
    <property type="evidence" value="ECO:0007669"/>
    <property type="project" value="InterPro"/>
</dbReference>
<dbReference type="PANTHER" id="PTHR42765">
    <property type="entry name" value="SOLEUCYL-TRNA SYNTHETASE"/>
    <property type="match status" value="1"/>
</dbReference>
<keyword evidence="4" id="KW-0067">ATP-binding</keyword>
<keyword evidence="5" id="KW-0648">Protein biosynthesis</keyword>
<feature type="domain" description="Leucyl-tRNA synthetase editing" evidence="8">
    <location>
        <begin position="153"/>
        <end position="214"/>
    </location>
</feature>
<evidence type="ECO:0000259" key="7">
    <source>
        <dbReference type="Pfam" id="PF00133"/>
    </source>
</evidence>
<accession>A0A3P7L5V8</accession>
<dbReference type="InterPro" id="IPR002300">
    <property type="entry name" value="aa-tRNA-synth_Ia"/>
</dbReference>
<dbReference type="SUPFAM" id="SSF50677">
    <property type="entry name" value="ValRS/IleRS/LeuRS editing domain"/>
    <property type="match status" value="1"/>
</dbReference>
<dbReference type="GO" id="GO:0006428">
    <property type="term" value="P:isoleucyl-tRNA aminoacylation"/>
    <property type="evidence" value="ECO:0007669"/>
    <property type="project" value="TreeGrafter"/>
</dbReference>
<evidence type="ECO:0000256" key="4">
    <source>
        <dbReference type="ARBA" id="ARBA00022840"/>
    </source>
</evidence>
<keyword evidence="10" id="KW-1185">Reference proteome</keyword>
<dbReference type="InterPro" id="IPR050081">
    <property type="entry name" value="Ile-tRNA_ligase"/>
</dbReference>
<dbReference type="SUPFAM" id="SSF52374">
    <property type="entry name" value="Nucleotidylyl transferase"/>
    <property type="match status" value="1"/>
</dbReference>
<feature type="domain" description="Aminoacyl-tRNA synthetase class Ia" evidence="7">
    <location>
        <begin position="55"/>
        <end position="114"/>
    </location>
</feature>
<comment type="similarity">
    <text evidence="1">Belongs to the class-I aminoacyl-tRNA synthetase family.</text>
</comment>
<keyword evidence="3" id="KW-0547">Nucleotide-binding</keyword>
<dbReference type="GO" id="GO:0032543">
    <property type="term" value="P:mitochondrial translation"/>
    <property type="evidence" value="ECO:0007669"/>
    <property type="project" value="TreeGrafter"/>
</dbReference>
<dbReference type="Pfam" id="PF00133">
    <property type="entry name" value="tRNA-synt_1"/>
    <property type="match status" value="2"/>
</dbReference>
<sequence>MLHVPLSRHFIRRLLCSVNCRFAGYKSSLNNPVFPFAISLSLQQRSRPLLPFNKSEFNEQFILHDGPPYANGEIHFGHALNKILKDITVRFEKLRGKDCSFIPGWDCHGLPIELSAMGANLSLPPNQIRSAWLHCSRTETGLLVFPNKLTSAVLQDCAYTHPIRSSSGPYFLRAADFVVNKGTGFVHVAPAHGRDDFEFAKRHNLPLKNYADEEARFTEDAGQELAGLSVQSEGTSAVIKLLGEHVLSAEKMRHSFPYEWRTNKPVITRLSEQWFIDTDKLCEPAKFMRSVAERVSTEGSEFWWSEPIDKIVPKSFLDKWSLSSQEVTKGTDIFDVWFESGLSWRAVLPNDRAADVYLEGYDQFRGWFSSSLLLSVALTGRAPFKETRDSQTESAPPVVVHLKHFQLTQSAKGVYQFPI</sequence>
<evidence type="ECO:0000313" key="9">
    <source>
        <dbReference type="EMBL" id="VDN12034.1"/>
    </source>
</evidence>
<dbReference type="GO" id="GO:0005739">
    <property type="term" value="C:mitochondrion"/>
    <property type="evidence" value="ECO:0007669"/>
    <property type="project" value="TreeGrafter"/>
</dbReference>
<evidence type="ECO:0000256" key="5">
    <source>
        <dbReference type="ARBA" id="ARBA00022917"/>
    </source>
</evidence>
<dbReference type="Proteomes" id="UP000281553">
    <property type="component" value="Unassembled WGS sequence"/>
</dbReference>
<evidence type="ECO:0000313" key="10">
    <source>
        <dbReference type="Proteomes" id="UP000281553"/>
    </source>
</evidence>
<dbReference type="AlphaFoldDB" id="A0A3P7L5V8"/>
<keyword evidence="2" id="KW-0436">Ligase</keyword>
<evidence type="ECO:0000256" key="1">
    <source>
        <dbReference type="ARBA" id="ARBA00005594"/>
    </source>
</evidence>